<protein>
    <submittedName>
        <fullName evidence="2">Phosphatase</fullName>
    </submittedName>
</protein>
<dbReference type="Proteomes" id="UP000077875">
    <property type="component" value="Chromosome"/>
</dbReference>
<accession>A0A172YE37</accession>
<dbReference type="InterPro" id="IPR003141">
    <property type="entry name" value="Pol/His_phosphatase_N"/>
</dbReference>
<dbReference type="InterPro" id="IPR004013">
    <property type="entry name" value="PHP_dom"/>
</dbReference>
<dbReference type="GO" id="GO:0035312">
    <property type="term" value="F:5'-3' DNA exonuclease activity"/>
    <property type="evidence" value="ECO:0007669"/>
    <property type="project" value="TreeGrafter"/>
</dbReference>
<dbReference type="AlphaFoldDB" id="A0A172YE37"/>
<dbReference type="Pfam" id="PF02811">
    <property type="entry name" value="PHP"/>
    <property type="match status" value="1"/>
</dbReference>
<sequence>MTPTQSFPLAALPERFHPELSGIDLHMHSIASDGALAPAQLMKLCADKAVGWAALTDHDTLDGVAEARQAAEAHGIALLCGVELSTQWAGVGIHVVALLPGGEAQALVEGSPMAEALRLLERARCERAERIAVRLEKLGLEDALARAQRHAGGRAAVGRPHFARAMVEAGLVADQAQAFKRFLGAGKLGDIKALWPELEQVVGWIRQASGVAVLAHPLRYGLTRRRLGLLLDAFSAAGGEAAELVSGYQNPDRGRDLARLLGERSMYASLGSDFHAPGGPLAPGRYSPPPSSSVAPVWRHPRLAEWFDERRPRGSIQETSA</sequence>
<dbReference type="PANTHER" id="PTHR42924:SF3">
    <property type="entry name" value="POLYMERASE_HISTIDINOL PHOSPHATASE N-TERMINAL DOMAIN-CONTAINING PROTEIN"/>
    <property type="match status" value="1"/>
</dbReference>
<dbReference type="STRING" id="376489.A5892_06900"/>
<dbReference type="KEGG" id="haa:A5892_06900"/>
<dbReference type="InterPro" id="IPR016195">
    <property type="entry name" value="Pol/histidinol_Pase-like"/>
</dbReference>
<feature type="domain" description="Polymerase/histidinol phosphatase N-terminal" evidence="1">
    <location>
        <begin position="23"/>
        <end position="88"/>
    </location>
</feature>
<evidence type="ECO:0000313" key="2">
    <source>
        <dbReference type="EMBL" id="ANF57225.1"/>
    </source>
</evidence>
<proteinExistence type="predicted"/>
<dbReference type="SMART" id="SM00481">
    <property type="entry name" value="POLIIIAc"/>
    <property type="match status" value="1"/>
</dbReference>
<gene>
    <name evidence="2" type="ORF">A5892_06900</name>
</gene>
<dbReference type="CDD" id="cd07438">
    <property type="entry name" value="PHP_HisPPase_AMP"/>
    <property type="match status" value="1"/>
</dbReference>
<dbReference type="Gene3D" id="3.20.20.140">
    <property type="entry name" value="Metal-dependent hydrolases"/>
    <property type="match status" value="1"/>
</dbReference>
<name>A0A172YE37_9GAMM</name>
<reference evidence="2 3" key="1">
    <citation type="submission" date="2016-04" db="EMBL/GenBank/DDBJ databases">
        <title>Complete Genome Sequence of Halotalea alkalilenta IHB B 13600.</title>
        <authorList>
            <person name="Swarnkar M.K."/>
            <person name="Sharma A."/>
            <person name="Kaushal K."/>
            <person name="Soni R."/>
            <person name="Rana S."/>
            <person name="Singh A.K."/>
            <person name="Gulati A."/>
        </authorList>
    </citation>
    <scope>NUCLEOTIDE SEQUENCE [LARGE SCALE GENOMIC DNA]</scope>
    <source>
        <strain evidence="2 3">IHB B 13600</strain>
    </source>
</reference>
<dbReference type="Gene3D" id="1.10.150.650">
    <property type="match status" value="1"/>
</dbReference>
<organism evidence="2 3">
    <name type="scientific">Halotalea alkalilenta</name>
    <dbReference type="NCBI Taxonomy" id="376489"/>
    <lineage>
        <taxon>Bacteria</taxon>
        <taxon>Pseudomonadati</taxon>
        <taxon>Pseudomonadota</taxon>
        <taxon>Gammaproteobacteria</taxon>
        <taxon>Oceanospirillales</taxon>
        <taxon>Halomonadaceae</taxon>
        <taxon>Halotalea</taxon>
    </lineage>
</organism>
<keyword evidence="3" id="KW-1185">Reference proteome</keyword>
<evidence type="ECO:0000313" key="3">
    <source>
        <dbReference type="Proteomes" id="UP000077875"/>
    </source>
</evidence>
<dbReference type="SUPFAM" id="SSF89550">
    <property type="entry name" value="PHP domain-like"/>
    <property type="match status" value="1"/>
</dbReference>
<dbReference type="InterPro" id="IPR052018">
    <property type="entry name" value="PHP_domain"/>
</dbReference>
<dbReference type="GO" id="GO:0004534">
    <property type="term" value="F:5'-3' RNA exonuclease activity"/>
    <property type="evidence" value="ECO:0007669"/>
    <property type="project" value="TreeGrafter"/>
</dbReference>
<evidence type="ECO:0000259" key="1">
    <source>
        <dbReference type="SMART" id="SM00481"/>
    </source>
</evidence>
<dbReference type="RefSeq" id="WP_064122181.1">
    <property type="nucleotide sequence ID" value="NZ_CP015243.1"/>
</dbReference>
<dbReference type="EMBL" id="CP015243">
    <property type="protein sequence ID" value="ANF57225.1"/>
    <property type="molecule type" value="Genomic_DNA"/>
</dbReference>
<dbReference type="PANTHER" id="PTHR42924">
    <property type="entry name" value="EXONUCLEASE"/>
    <property type="match status" value="1"/>
</dbReference>